<organism evidence="2 3">
    <name type="scientific">Streptomyces lincolnensis</name>
    <dbReference type="NCBI Taxonomy" id="1915"/>
    <lineage>
        <taxon>Bacteria</taxon>
        <taxon>Bacillati</taxon>
        <taxon>Actinomycetota</taxon>
        <taxon>Actinomycetes</taxon>
        <taxon>Kitasatosporales</taxon>
        <taxon>Streptomycetaceae</taxon>
        <taxon>Streptomyces</taxon>
    </lineage>
</organism>
<dbReference type="KEGG" id="sls:SLINC_6112"/>
<dbReference type="InterPro" id="IPR011009">
    <property type="entry name" value="Kinase-like_dom_sf"/>
</dbReference>
<keyword evidence="3" id="KW-1185">Reference proteome</keyword>
<gene>
    <name evidence="2" type="ORF">SLINC_6112</name>
</gene>
<dbReference type="STRING" id="1915.SLINC_6112"/>
<sequence length="529" mass="55399">MLTYTACGRPPFGEGRPAEVLYRITHQDPELEAVPEELRPLLADCLAKEPGARPTAAAVAERAGGQGWFGDRLPAPVLADIAARTARIGGPPPPRTASAPPGSARLTRRRLLTGAAAVALAGAGGAVWATRPEEQRAGRTAKAPEPGASPSRTGAGRPGGPLGGPPGARWEYRADVNVGTRRVAALVDGTLLVPASDNQVHGIDARRGAPRWTAEGIGGHLRACGTAAVGRGTGPSGRLAGVEASDGRVWFSAPLGVSFALLLAPVFAADTRTVYAMGHRPGAGYGDKPQDLERHLLAYDLAARRLRWRRRLPPSDAEGAVGAVAEGVLLFLENDAVTAYRADSGAPMWRRALAATALDRRYDELTDRTVAAGHGVAVIGGRGCLCVDLRTGRTRWSVDPEELGTELKGHVMYGGSTIAGSAVYVTIVGQDLVAVGRDDKKRLWSWERPGTLSGGASPPPLLAGGYVFPQTGNGLGGAPEDAVAVDLRTHRTAWTLKSVDSEPADVQLLADPRTLYVLRGNRLRAHPLP</sequence>
<dbReference type="EMBL" id="CP016438">
    <property type="protein sequence ID" value="ANS68336.1"/>
    <property type="molecule type" value="Genomic_DNA"/>
</dbReference>
<evidence type="ECO:0000313" key="3">
    <source>
        <dbReference type="Proteomes" id="UP000092598"/>
    </source>
</evidence>
<dbReference type="GO" id="GO:0004674">
    <property type="term" value="F:protein serine/threonine kinase activity"/>
    <property type="evidence" value="ECO:0007669"/>
    <property type="project" value="UniProtKB-KW"/>
</dbReference>
<protein>
    <submittedName>
        <fullName evidence="2">Putative serine/threonine protein kinase</fullName>
    </submittedName>
</protein>
<dbReference type="Gene3D" id="2.140.10.10">
    <property type="entry name" value="Quinoprotein alcohol dehydrogenase-like superfamily"/>
    <property type="match status" value="1"/>
</dbReference>
<keyword evidence="2" id="KW-0723">Serine/threonine-protein kinase</keyword>
<dbReference type="PROSITE" id="PS50011">
    <property type="entry name" value="PROTEIN_KINASE_DOM"/>
    <property type="match status" value="1"/>
</dbReference>
<keyword evidence="2" id="KW-0418">Kinase</keyword>
<dbReference type="PANTHER" id="PTHR34512:SF30">
    <property type="entry name" value="OUTER MEMBRANE PROTEIN ASSEMBLY FACTOR BAMB"/>
    <property type="match status" value="1"/>
</dbReference>
<dbReference type="InterPro" id="IPR002372">
    <property type="entry name" value="PQQ_rpt_dom"/>
</dbReference>
<proteinExistence type="predicted"/>
<evidence type="ECO:0000256" key="1">
    <source>
        <dbReference type="SAM" id="MobiDB-lite"/>
    </source>
</evidence>
<name>A0A1B1MI63_STRLN</name>
<dbReference type="SUPFAM" id="SSF56112">
    <property type="entry name" value="Protein kinase-like (PK-like)"/>
    <property type="match status" value="1"/>
</dbReference>
<dbReference type="Gene3D" id="2.130.10.10">
    <property type="entry name" value="YVTN repeat-like/Quinoprotein amine dehydrogenase"/>
    <property type="match status" value="1"/>
</dbReference>
<dbReference type="InterPro" id="IPR000719">
    <property type="entry name" value="Prot_kinase_dom"/>
</dbReference>
<dbReference type="PANTHER" id="PTHR34512">
    <property type="entry name" value="CELL SURFACE PROTEIN"/>
    <property type="match status" value="1"/>
</dbReference>
<evidence type="ECO:0000313" key="2">
    <source>
        <dbReference type="EMBL" id="ANS68336.1"/>
    </source>
</evidence>
<dbReference type="GO" id="GO:0005524">
    <property type="term" value="F:ATP binding"/>
    <property type="evidence" value="ECO:0007669"/>
    <property type="project" value="InterPro"/>
</dbReference>
<accession>A0A1B1MI63</accession>
<dbReference type="Pfam" id="PF13360">
    <property type="entry name" value="PQQ_2"/>
    <property type="match status" value="1"/>
</dbReference>
<feature type="region of interest" description="Disordered" evidence="1">
    <location>
        <begin position="129"/>
        <end position="168"/>
    </location>
</feature>
<dbReference type="Proteomes" id="UP000092598">
    <property type="component" value="Chromosome"/>
</dbReference>
<dbReference type="SUPFAM" id="SSF50998">
    <property type="entry name" value="Quinoprotein alcohol dehydrogenase-like"/>
    <property type="match status" value="2"/>
</dbReference>
<dbReference type="Gene3D" id="1.10.510.10">
    <property type="entry name" value="Transferase(Phosphotransferase) domain 1"/>
    <property type="match status" value="1"/>
</dbReference>
<feature type="compositionally biased region" description="Gly residues" evidence="1">
    <location>
        <begin position="156"/>
        <end position="166"/>
    </location>
</feature>
<reference evidence="2 3" key="1">
    <citation type="submission" date="2016-07" db="EMBL/GenBank/DDBJ databases">
        <title>Enhancement of antibiotic productionsby engineered nitrateutilization in actinobacteria.</title>
        <authorList>
            <person name="Meng S.C."/>
        </authorList>
    </citation>
    <scope>NUCLEOTIDE SEQUENCE [LARGE SCALE GENOMIC DNA]</scope>
    <source>
        <strain evidence="2 3">NRRL 2936</strain>
    </source>
</reference>
<dbReference type="InterPro" id="IPR011047">
    <property type="entry name" value="Quinoprotein_ADH-like_sf"/>
</dbReference>
<dbReference type="AlphaFoldDB" id="A0A1B1MI63"/>
<keyword evidence="2" id="KW-0808">Transferase</keyword>
<dbReference type="InterPro" id="IPR015943">
    <property type="entry name" value="WD40/YVTN_repeat-like_dom_sf"/>
</dbReference>